<dbReference type="Gene3D" id="3.90.220.20">
    <property type="entry name" value="DNA methylase specificity domains"/>
    <property type="match status" value="1"/>
</dbReference>
<dbReference type="GO" id="GO:0003677">
    <property type="term" value="F:DNA binding"/>
    <property type="evidence" value="ECO:0007669"/>
    <property type="project" value="UniProtKB-KW"/>
</dbReference>
<dbReference type="Gene3D" id="1.10.287.1120">
    <property type="entry name" value="Bipartite methylase S protein"/>
    <property type="match status" value="1"/>
</dbReference>
<dbReference type="Proteomes" id="UP001057336">
    <property type="component" value="Chromosome"/>
</dbReference>
<name>A0A9X9I4I1_NEISU</name>
<dbReference type="SUPFAM" id="SSF116734">
    <property type="entry name" value="DNA methylase specificity domain"/>
    <property type="match status" value="1"/>
</dbReference>
<organism evidence="5 6">
    <name type="scientific">Neisseria subflava</name>
    <dbReference type="NCBI Taxonomy" id="28449"/>
    <lineage>
        <taxon>Bacteria</taxon>
        <taxon>Pseudomonadati</taxon>
        <taxon>Pseudomonadota</taxon>
        <taxon>Betaproteobacteria</taxon>
        <taxon>Neisseriales</taxon>
        <taxon>Neisseriaceae</taxon>
        <taxon>Neisseria</taxon>
    </lineage>
</organism>
<feature type="domain" description="Type I restriction modification DNA specificity" evidence="4">
    <location>
        <begin position="2"/>
        <end position="47"/>
    </location>
</feature>
<dbReference type="Pfam" id="PF01420">
    <property type="entry name" value="Methylase_S"/>
    <property type="match status" value="1"/>
</dbReference>
<dbReference type="AlphaFoldDB" id="A0A9X9I4I1"/>
<dbReference type="EC" id="3.1.21.-" evidence="5"/>
<evidence type="ECO:0000256" key="2">
    <source>
        <dbReference type="ARBA" id="ARBA00022747"/>
    </source>
</evidence>
<dbReference type="EMBL" id="CP073118">
    <property type="protein sequence ID" value="UTG75293.1"/>
    <property type="molecule type" value="Genomic_DNA"/>
</dbReference>
<evidence type="ECO:0000256" key="1">
    <source>
        <dbReference type="ARBA" id="ARBA00010923"/>
    </source>
</evidence>
<comment type="similarity">
    <text evidence="1">Belongs to the type-I restriction system S methylase family.</text>
</comment>
<sequence length="61" mass="6797">MNITNDDFMAMPVPILSPEEQQKIADCLSSIDELIELEEQAIAGLKQHKKGLMQQLFPVVG</sequence>
<keyword evidence="5" id="KW-0540">Nuclease</keyword>
<keyword evidence="5" id="KW-0255">Endonuclease</keyword>
<proteinExistence type="inferred from homology"/>
<protein>
    <submittedName>
        <fullName evidence="5">Restriction endonuclease subunit S</fullName>
        <ecNumber evidence="5">3.1.21.-</ecNumber>
    </submittedName>
</protein>
<dbReference type="GO" id="GO:0016787">
    <property type="term" value="F:hydrolase activity"/>
    <property type="evidence" value="ECO:0007669"/>
    <property type="project" value="UniProtKB-KW"/>
</dbReference>
<dbReference type="InterPro" id="IPR052021">
    <property type="entry name" value="Type-I_RS_S_subunit"/>
</dbReference>
<evidence type="ECO:0000256" key="3">
    <source>
        <dbReference type="ARBA" id="ARBA00023125"/>
    </source>
</evidence>
<keyword evidence="5" id="KW-0378">Hydrolase</keyword>
<dbReference type="InterPro" id="IPR044946">
    <property type="entry name" value="Restrct_endonuc_typeI_TRD_sf"/>
</dbReference>
<evidence type="ECO:0000313" key="5">
    <source>
        <dbReference type="EMBL" id="UTG75293.1"/>
    </source>
</evidence>
<dbReference type="GO" id="GO:0009307">
    <property type="term" value="P:DNA restriction-modification system"/>
    <property type="evidence" value="ECO:0007669"/>
    <property type="project" value="UniProtKB-KW"/>
</dbReference>
<evidence type="ECO:0000259" key="4">
    <source>
        <dbReference type="Pfam" id="PF01420"/>
    </source>
</evidence>
<dbReference type="PANTHER" id="PTHR30408:SF12">
    <property type="entry name" value="TYPE I RESTRICTION ENZYME MJAVIII SPECIFICITY SUBUNIT"/>
    <property type="match status" value="1"/>
</dbReference>
<evidence type="ECO:0000313" key="6">
    <source>
        <dbReference type="Proteomes" id="UP001057336"/>
    </source>
</evidence>
<keyword evidence="2" id="KW-0680">Restriction system</keyword>
<dbReference type="PANTHER" id="PTHR30408">
    <property type="entry name" value="TYPE-1 RESTRICTION ENZYME ECOKI SPECIFICITY PROTEIN"/>
    <property type="match status" value="1"/>
</dbReference>
<dbReference type="InterPro" id="IPR000055">
    <property type="entry name" value="Restrct_endonuc_typeI_TRD"/>
</dbReference>
<accession>A0A9X9I4I1</accession>
<dbReference type="GO" id="GO:0004519">
    <property type="term" value="F:endonuclease activity"/>
    <property type="evidence" value="ECO:0007669"/>
    <property type="project" value="UniProtKB-KW"/>
</dbReference>
<keyword evidence="3" id="KW-0238">DNA-binding</keyword>
<gene>
    <name evidence="5" type="ORF">KCG53_08720</name>
</gene>
<reference evidence="5" key="1">
    <citation type="submission" date="2021-04" db="EMBL/GenBank/DDBJ databases">
        <title>Characterizing Neisseria spp. as novel respiratory pathobionts in bronchiectasis.</title>
        <authorList>
            <person name="Li L."/>
            <person name="Mac Aogain M."/>
            <person name="Xu T."/>
            <person name="Jaggi T.K."/>
            <person name="Chan L.Y."/>
            <person name="Keir H.R."/>
            <person name="Dicker A.J."/>
            <person name="Qu J."/>
            <person name="Liu Y."/>
            <person name="Chen H.S."/>
            <person name="Koh M.S."/>
            <person name="Ong T.H."/>
            <person name="Lim A.Y.H."/>
            <person name="Abisheganaden J."/>
            <person name="Low T.B."/>
            <person name="Oliver B.G."/>
            <person name="Tan N.S."/>
            <person name="Fang M."/>
            <person name="Chalmers J.D."/>
            <person name="Chotirmall S.H."/>
        </authorList>
    </citation>
    <scope>NUCLEOTIDE SEQUENCE</scope>
    <source>
        <strain evidence="5">CG0073</strain>
    </source>
</reference>